<evidence type="ECO:0000313" key="11">
    <source>
        <dbReference type="EMBL" id="ACU94799.1"/>
    </source>
</evidence>
<dbReference type="SMART" id="SM00116">
    <property type="entry name" value="CBS"/>
    <property type="match status" value="2"/>
</dbReference>
<dbReference type="GO" id="GO:0022857">
    <property type="term" value="F:transmembrane transporter activity"/>
    <property type="evidence" value="ECO:0007669"/>
    <property type="project" value="InterPro"/>
</dbReference>
<evidence type="ECO:0000256" key="8">
    <source>
        <dbReference type="SAM" id="Phobius"/>
    </source>
</evidence>
<dbReference type="CDD" id="cd17503">
    <property type="entry name" value="MFS_LmrB_MDR_like"/>
    <property type="match status" value="1"/>
</dbReference>
<name>C7MPF9_CRYCD</name>
<dbReference type="PROSITE" id="PS50850">
    <property type="entry name" value="MFS"/>
    <property type="match status" value="1"/>
</dbReference>
<protein>
    <submittedName>
        <fullName evidence="11">Drug resistance transporter, EmrB/QacA subfamily</fullName>
    </submittedName>
</protein>
<dbReference type="PROSITE" id="PS51371">
    <property type="entry name" value="CBS"/>
    <property type="match status" value="2"/>
</dbReference>
<keyword evidence="12" id="KW-1185">Reference proteome</keyword>
<feature type="transmembrane region" description="Helical" evidence="8">
    <location>
        <begin position="76"/>
        <end position="99"/>
    </location>
</feature>
<evidence type="ECO:0000256" key="2">
    <source>
        <dbReference type="ARBA" id="ARBA00022448"/>
    </source>
</evidence>
<feature type="transmembrane region" description="Helical" evidence="8">
    <location>
        <begin position="164"/>
        <end position="186"/>
    </location>
</feature>
<dbReference type="SUPFAM" id="SSF54631">
    <property type="entry name" value="CBS-domain pair"/>
    <property type="match status" value="1"/>
</dbReference>
<feature type="domain" description="Major facilitator superfamily (MFS) profile" evidence="9">
    <location>
        <begin position="10"/>
        <end position="459"/>
    </location>
</feature>
<evidence type="ECO:0000256" key="1">
    <source>
        <dbReference type="ARBA" id="ARBA00004651"/>
    </source>
</evidence>
<dbReference type="GO" id="GO:0005886">
    <property type="term" value="C:plasma membrane"/>
    <property type="evidence" value="ECO:0007669"/>
    <property type="project" value="UniProtKB-SubCell"/>
</dbReference>
<dbReference type="SUPFAM" id="SSF103473">
    <property type="entry name" value="MFS general substrate transporter"/>
    <property type="match status" value="1"/>
</dbReference>
<dbReference type="PRINTS" id="PR01036">
    <property type="entry name" value="TCRTETB"/>
</dbReference>
<keyword evidence="7" id="KW-0129">CBS domain</keyword>
<evidence type="ECO:0000313" key="12">
    <source>
        <dbReference type="Proteomes" id="UP000000954"/>
    </source>
</evidence>
<dbReference type="OrthoDB" id="9812221at2"/>
<keyword evidence="2" id="KW-0813">Transport</keyword>
<comment type="subcellular location">
    <subcellularLocation>
        <location evidence="1">Cell membrane</location>
        <topology evidence="1">Multi-pass membrane protein</topology>
    </subcellularLocation>
</comment>
<evidence type="ECO:0000256" key="6">
    <source>
        <dbReference type="ARBA" id="ARBA00023136"/>
    </source>
</evidence>
<dbReference type="NCBIfam" id="TIGR00711">
    <property type="entry name" value="efflux_EmrB"/>
    <property type="match status" value="1"/>
</dbReference>
<dbReference type="KEGG" id="ccu:Ccur_11090"/>
<sequence>MDLTRQQKMMVAVILSGALLVVLNMTMLSPALPHIMRDTGVDATTVQWLTSGYALVEAVVIPLNAFFIGRFSSRRLFMAGIAWFSVAAVVAAVAPNFWVILLARVMMAMATGIIMPMSFTLVLLVFPRENRGAAMGVIGLIISFAPAIGPSLSGLLVDSVGWRMLFVIVAVLGAIVVLFASFSLHIPTNFERVPFDKPSVVLLLVGMLSLLTGISLSTSADTWMIPAALIAVGIVLLAVFARRQTKLEVPLLRIQVLKERRFRTVVILIAILEAALVGSEVVLPLYVQQVMGETATVSGLLMLPGALLGAVCGLAAGRLFDKRGVRGLAVFGALFLTAAAIGLTMFSMSMPILIVTVVYTAMSIGIQFLITPLNTWGINSLDNSVVQHGNALSSTMNQVGASFGTAFIVSLTALSSVFAPQGVDETTTTFVGVHIAFIGMCVLLLIVSVGILLFVRDRPGEDTSAVSQPVDTVGQADLIPGLERPWLVSDVMNAQSPYVTVGSSVREAIDAMRANDTNGVPIVDDDKRVVGFLSDGDVLKYLIKQDACYTDGTNYFTMMESDGFLDRMKELVSLDVMRIATKNVVTVDSDGDPEDVFKALSTKRIKKVPVTRDGKLVGCLSRRNIINALARIEEVLDTAE</sequence>
<feature type="transmembrane region" description="Helical" evidence="8">
    <location>
        <begin position="133"/>
        <end position="152"/>
    </location>
</feature>
<evidence type="ECO:0000256" key="4">
    <source>
        <dbReference type="ARBA" id="ARBA00022692"/>
    </source>
</evidence>
<evidence type="ECO:0000256" key="5">
    <source>
        <dbReference type="ARBA" id="ARBA00022989"/>
    </source>
</evidence>
<dbReference type="Gene3D" id="1.20.1250.20">
    <property type="entry name" value="MFS general substrate transporter like domains"/>
    <property type="match status" value="1"/>
</dbReference>
<feature type="transmembrane region" description="Helical" evidence="8">
    <location>
        <begin position="431"/>
        <end position="455"/>
    </location>
</feature>
<dbReference type="PANTHER" id="PTHR42718">
    <property type="entry name" value="MAJOR FACILITATOR SUPERFAMILY MULTIDRUG TRANSPORTER MFSC"/>
    <property type="match status" value="1"/>
</dbReference>
<dbReference type="Pfam" id="PF00571">
    <property type="entry name" value="CBS"/>
    <property type="match status" value="2"/>
</dbReference>
<feature type="transmembrane region" description="Helical" evidence="8">
    <location>
        <begin position="223"/>
        <end position="241"/>
    </location>
</feature>
<dbReference type="EMBL" id="CP001682">
    <property type="protein sequence ID" value="ACU94799.1"/>
    <property type="molecule type" value="Genomic_DNA"/>
</dbReference>
<dbReference type="Gene3D" id="1.20.1720.10">
    <property type="entry name" value="Multidrug resistance protein D"/>
    <property type="match status" value="1"/>
</dbReference>
<feature type="transmembrane region" description="Helical" evidence="8">
    <location>
        <begin position="262"/>
        <end position="287"/>
    </location>
</feature>
<dbReference type="InterPro" id="IPR004638">
    <property type="entry name" value="EmrB-like"/>
</dbReference>
<dbReference type="InterPro" id="IPR020846">
    <property type="entry name" value="MFS_dom"/>
</dbReference>
<accession>C7MPF9</accession>
<keyword evidence="4 8" id="KW-0812">Transmembrane</keyword>
<feature type="transmembrane region" description="Helical" evidence="8">
    <location>
        <begin position="198"/>
        <end position="217"/>
    </location>
</feature>
<dbReference type="InterPro" id="IPR046342">
    <property type="entry name" value="CBS_dom_sf"/>
</dbReference>
<dbReference type="Pfam" id="PF07690">
    <property type="entry name" value="MFS_1"/>
    <property type="match status" value="1"/>
</dbReference>
<organism evidence="11 12">
    <name type="scientific">Cryptobacterium curtum (strain ATCC 700683 / DSM 15641 / CCUG 43107 / 12-3)</name>
    <dbReference type="NCBI Taxonomy" id="469378"/>
    <lineage>
        <taxon>Bacteria</taxon>
        <taxon>Bacillati</taxon>
        <taxon>Actinomycetota</taxon>
        <taxon>Coriobacteriia</taxon>
        <taxon>Eggerthellales</taxon>
        <taxon>Eggerthellaceae</taxon>
        <taxon>Cryptobacterium</taxon>
    </lineage>
</organism>
<dbReference type="InterPro" id="IPR000644">
    <property type="entry name" value="CBS_dom"/>
</dbReference>
<dbReference type="Proteomes" id="UP000000954">
    <property type="component" value="Chromosome"/>
</dbReference>
<dbReference type="InterPro" id="IPR011701">
    <property type="entry name" value="MFS"/>
</dbReference>
<feature type="transmembrane region" description="Helical" evidence="8">
    <location>
        <begin position="299"/>
        <end position="320"/>
    </location>
</feature>
<feature type="transmembrane region" description="Helical" evidence="8">
    <location>
        <begin position="327"/>
        <end position="346"/>
    </location>
</feature>
<feature type="transmembrane region" description="Helical" evidence="8">
    <location>
        <begin position="47"/>
        <end position="69"/>
    </location>
</feature>
<dbReference type="STRING" id="469378.Ccur_11090"/>
<dbReference type="eggNOG" id="COG0517">
    <property type="taxonomic scope" value="Bacteria"/>
</dbReference>
<dbReference type="Gene3D" id="3.10.580.10">
    <property type="entry name" value="CBS-domain"/>
    <property type="match status" value="1"/>
</dbReference>
<dbReference type="InterPro" id="IPR036259">
    <property type="entry name" value="MFS_trans_sf"/>
</dbReference>
<dbReference type="HOGENOM" id="CLU_000960_28_0_11"/>
<feature type="domain" description="CBS" evidence="10">
    <location>
        <begin position="492"/>
        <end position="548"/>
    </location>
</feature>
<feature type="transmembrane region" description="Helical" evidence="8">
    <location>
        <begin position="105"/>
        <end position="126"/>
    </location>
</feature>
<keyword evidence="6 8" id="KW-0472">Membrane</keyword>
<evidence type="ECO:0000259" key="9">
    <source>
        <dbReference type="PROSITE" id="PS50850"/>
    </source>
</evidence>
<evidence type="ECO:0000256" key="3">
    <source>
        <dbReference type="ARBA" id="ARBA00022475"/>
    </source>
</evidence>
<feature type="transmembrane region" description="Helical" evidence="8">
    <location>
        <begin position="399"/>
        <end position="419"/>
    </location>
</feature>
<dbReference type="AlphaFoldDB" id="C7MPF9"/>
<feature type="transmembrane region" description="Helical" evidence="8">
    <location>
        <begin position="352"/>
        <end position="378"/>
    </location>
</feature>
<gene>
    <name evidence="11" type="ordered locus">Ccur_11090</name>
</gene>
<dbReference type="eggNOG" id="COG2814">
    <property type="taxonomic scope" value="Bacteria"/>
</dbReference>
<proteinExistence type="predicted"/>
<keyword evidence="3" id="KW-1003">Cell membrane</keyword>
<reference evidence="11 12" key="1">
    <citation type="journal article" date="2009" name="Stand. Genomic Sci.">
        <title>Complete genome sequence of Cryptobacterium curtum type strain (12-3).</title>
        <authorList>
            <person name="Mavrommatis K."/>
            <person name="Pukall R."/>
            <person name="Rohde C."/>
            <person name="Chen F."/>
            <person name="Sims D."/>
            <person name="Brettin T."/>
            <person name="Kuske C."/>
            <person name="Detter J.C."/>
            <person name="Han C."/>
            <person name="Lapidus A."/>
            <person name="Copeland A."/>
            <person name="Glavina Del Rio T."/>
            <person name="Nolan M."/>
            <person name="Lucas S."/>
            <person name="Tice H."/>
            <person name="Cheng J.F."/>
            <person name="Bruce D."/>
            <person name="Goodwin L."/>
            <person name="Pitluck S."/>
            <person name="Ovchinnikova G."/>
            <person name="Pati A."/>
            <person name="Ivanova N."/>
            <person name="Chen A."/>
            <person name="Palaniappan K."/>
            <person name="Chain P."/>
            <person name="D'haeseleer P."/>
            <person name="Goker M."/>
            <person name="Bristow J."/>
            <person name="Eisen J.A."/>
            <person name="Markowitz V."/>
            <person name="Hugenholtz P."/>
            <person name="Rohde M."/>
            <person name="Klenk H.P."/>
            <person name="Kyrpides N.C."/>
        </authorList>
    </citation>
    <scope>NUCLEOTIDE SEQUENCE [LARGE SCALE GENOMIC DNA]</scope>
    <source>
        <strain evidence="12">ATCC 700683 / DSM 15641 / 12-3</strain>
    </source>
</reference>
<dbReference type="PANTHER" id="PTHR42718:SF24">
    <property type="entry name" value="MAJOR FACILITATOR SUPERFAMILY (MFS) PROFILE DOMAIN-CONTAINING PROTEIN"/>
    <property type="match status" value="1"/>
</dbReference>
<evidence type="ECO:0000256" key="7">
    <source>
        <dbReference type="PROSITE-ProRule" id="PRU00703"/>
    </source>
</evidence>
<keyword evidence="5 8" id="KW-1133">Transmembrane helix</keyword>
<evidence type="ECO:0000259" key="10">
    <source>
        <dbReference type="PROSITE" id="PS51371"/>
    </source>
</evidence>
<feature type="domain" description="CBS" evidence="10">
    <location>
        <begin position="580"/>
        <end position="638"/>
    </location>
</feature>